<name>A0AAE0YP64_9GAST</name>
<proteinExistence type="predicted"/>
<protein>
    <submittedName>
        <fullName evidence="1">Uncharacterized protein</fullName>
    </submittedName>
</protein>
<evidence type="ECO:0000313" key="1">
    <source>
        <dbReference type="EMBL" id="KAK3752799.1"/>
    </source>
</evidence>
<dbReference type="EMBL" id="JAWDGP010005741">
    <property type="protein sequence ID" value="KAK3752799.1"/>
    <property type="molecule type" value="Genomic_DNA"/>
</dbReference>
<gene>
    <name evidence="1" type="ORF">RRG08_047571</name>
</gene>
<dbReference type="Proteomes" id="UP001283361">
    <property type="component" value="Unassembled WGS sequence"/>
</dbReference>
<dbReference type="AlphaFoldDB" id="A0AAE0YP64"/>
<reference evidence="1" key="1">
    <citation type="journal article" date="2023" name="G3 (Bethesda)">
        <title>A reference genome for the long-term kleptoplast-retaining sea slug Elysia crispata morphotype clarki.</title>
        <authorList>
            <person name="Eastman K.E."/>
            <person name="Pendleton A.L."/>
            <person name="Shaikh M.A."/>
            <person name="Suttiyut T."/>
            <person name="Ogas R."/>
            <person name="Tomko P."/>
            <person name="Gavelis G."/>
            <person name="Widhalm J.R."/>
            <person name="Wisecaver J.H."/>
        </authorList>
    </citation>
    <scope>NUCLEOTIDE SEQUENCE</scope>
    <source>
        <strain evidence="1">ECLA1</strain>
    </source>
</reference>
<sequence length="100" mass="11211">MKQTRVKRSKKQERETNLDNFLKRDKGSILSICVSFLVFTELSDWNSALAVAYATHDAPGFPCVVHRPRACPPCLPEVNTPGTECGRRVVARTDSRGIKH</sequence>
<organism evidence="1 2">
    <name type="scientific">Elysia crispata</name>
    <name type="common">lettuce slug</name>
    <dbReference type="NCBI Taxonomy" id="231223"/>
    <lineage>
        <taxon>Eukaryota</taxon>
        <taxon>Metazoa</taxon>
        <taxon>Spiralia</taxon>
        <taxon>Lophotrochozoa</taxon>
        <taxon>Mollusca</taxon>
        <taxon>Gastropoda</taxon>
        <taxon>Heterobranchia</taxon>
        <taxon>Euthyneura</taxon>
        <taxon>Panpulmonata</taxon>
        <taxon>Sacoglossa</taxon>
        <taxon>Placobranchoidea</taxon>
        <taxon>Plakobranchidae</taxon>
        <taxon>Elysia</taxon>
    </lineage>
</organism>
<keyword evidence="2" id="KW-1185">Reference proteome</keyword>
<evidence type="ECO:0000313" key="2">
    <source>
        <dbReference type="Proteomes" id="UP001283361"/>
    </source>
</evidence>
<accession>A0AAE0YP64</accession>
<comment type="caution">
    <text evidence="1">The sequence shown here is derived from an EMBL/GenBank/DDBJ whole genome shotgun (WGS) entry which is preliminary data.</text>
</comment>